<feature type="region of interest" description="Disordered" evidence="7">
    <location>
        <begin position="4852"/>
        <end position="4873"/>
    </location>
</feature>
<feature type="region of interest" description="Disordered" evidence="7">
    <location>
        <begin position="3898"/>
        <end position="3971"/>
    </location>
</feature>
<name>A0A2V3J2M0_9FLOR</name>
<dbReference type="Pfam" id="PF13764">
    <property type="entry name" value="E3_UbLigase_R4"/>
    <property type="match status" value="1"/>
</dbReference>
<dbReference type="InterPro" id="IPR043145">
    <property type="entry name" value="Znf_ZZ_sf"/>
</dbReference>
<dbReference type="SMART" id="SM00291">
    <property type="entry name" value="ZnF_ZZ"/>
    <property type="match status" value="1"/>
</dbReference>
<feature type="compositionally biased region" description="Polar residues" evidence="7">
    <location>
        <begin position="3544"/>
        <end position="3553"/>
    </location>
</feature>
<dbReference type="InterPro" id="IPR003126">
    <property type="entry name" value="Znf_UBR"/>
</dbReference>
<feature type="region of interest" description="Disordered" evidence="7">
    <location>
        <begin position="3537"/>
        <end position="3571"/>
    </location>
</feature>
<organism evidence="9 10">
    <name type="scientific">Gracilariopsis chorda</name>
    <dbReference type="NCBI Taxonomy" id="448386"/>
    <lineage>
        <taxon>Eukaryota</taxon>
        <taxon>Rhodophyta</taxon>
        <taxon>Florideophyceae</taxon>
        <taxon>Rhodymeniophycidae</taxon>
        <taxon>Gracilariales</taxon>
        <taxon>Gracilariaceae</taxon>
        <taxon>Gracilariopsis</taxon>
    </lineage>
</organism>
<dbReference type="Proteomes" id="UP000247409">
    <property type="component" value="Unassembled WGS sequence"/>
</dbReference>
<keyword evidence="10" id="KW-1185">Reference proteome</keyword>
<dbReference type="InterPro" id="IPR056530">
    <property type="entry name" value="UBR4-like_dom"/>
</dbReference>
<evidence type="ECO:0000256" key="3">
    <source>
        <dbReference type="ARBA" id="ARBA00022771"/>
    </source>
</evidence>
<protein>
    <submittedName>
        <fullName evidence="9">Putative E3 ubiquitin-protein ligase</fullName>
    </submittedName>
</protein>
<dbReference type="CDD" id="cd19674">
    <property type="entry name" value="UBR-box_UBR4_like"/>
    <property type="match status" value="1"/>
</dbReference>
<dbReference type="PANTHER" id="PTHR21725">
    <property type="entry name" value="E3 UBIQUITIN-PROTEIN LIGASE UBR4"/>
    <property type="match status" value="1"/>
</dbReference>
<dbReference type="EMBL" id="NBIV01000012">
    <property type="protein sequence ID" value="PXF48696.1"/>
    <property type="molecule type" value="Genomic_DNA"/>
</dbReference>
<feature type="region of interest" description="UBR4 E3 catalytic module" evidence="6">
    <location>
        <begin position="4743"/>
        <end position="5110"/>
    </location>
</feature>
<dbReference type="Gene3D" id="3.30.60.90">
    <property type="match status" value="1"/>
</dbReference>
<dbReference type="Pfam" id="PF24079">
    <property type="entry name" value="UBR4"/>
    <property type="match status" value="1"/>
</dbReference>
<evidence type="ECO:0000256" key="2">
    <source>
        <dbReference type="ARBA" id="ARBA00022723"/>
    </source>
</evidence>
<dbReference type="InterPro" id="IPR000433">
    <property type="entry name" value="Znf_ZZ"/>
</dbReference>
<keyword evidence="2" id="KW-0479">Metal-binding</keyword>
<evidence type="ECO:0000256" key="4">
    <source>
        <dbReference type="ARBA" id="ARBA00022833"/>
    </source>
</evidence>
<sequence length="5110" mass="566927">MDKLFAVRVLVHYYDKPKVDHEAVRRLLSAAGVESLNLRCTDGTTTKLSDHVNASHNTRKSVAEVLGSSGASLVQVASIFMLAEARAASDSLCTSPGELEVTCSALERLLDFLHRTSPSHPALDVRHSGRMKTGPGGYRRTLYRLSRSAISDASQVSILKAVNAVLRLCDVATHCLAVVSRQSLTSKASCEIAVNLSTRLLTLASSLYNIQRKDSKPSLSFFSSNSLRTALVSGAMHLGAITVEHVTIDAMSWVQVANRILVNNGRTTITPRVSILSALFGELDMTRESQDQLSSSNSGTVDINSASVTGRQEQPSNVSSSQGSLSQAARSFLGERVVAAEEDGDEGRIAAGTVYHACEEYAERTGETEGIIGLLVRLFEAAGRHFCQESADESVVSISEGTLPCPPDESDDCSEDPPLRQDLPLLPSDQVDIRFRDLFGYGMVSGSPSEVCLEQNERIEMHKEIGALALDTLAKWLQKVHSLRRYKDIDVINVARLVCSSASMFLFNGSSASYDLRAAMVDFASYIGPELGSHIKRHPIKIQEDLIQNLIKKLLETCQRSNPILSGIIGSCQTEAVIQLLVLFQTRGNLIEVKTDRNDEGQGLPPDGILSLILTVVTAENALVLLRKVTEFLKELFESEKLRDTPVSHVTALLLLLSFSTSVSLGIVDGLDIHRVAIAALFHRDTDQTLEPLYPEGLPENEDVSAPRIGMPVSLERKRVVRDIIENGRVRDLIRKTFALFCPELARAIQVLSSSSFLASGVDYVQEASALKEVKSFFHLYWSAMMVTKVLHSVEVLEDNCSQTCATSQEEFTSMEVLSPFVIEQASRNPKVYSEMEKFLRDKQSSTIAMLYPIDCTVLYHCSQRESQTKDSKWLLSSVIRTCVDCIENTTYKDVPENYIHLLHSFQKSPLEDIRGARQEANDRRKIFARNAKEIPVCAAIQLAMFYVRSIGSGNISHVLASAFVSASEFIEHIPREELKEMRNLIIPVASHLIFVSQLSAELAFSMWLFIDTFLCKSFDLGPVEENYHEGLISFLARTCGFAKLAEKDTSSPRVIRALCLFARDTALVKGLEDVLQLVSLQNEIPEDIPNGDLRQWLRVSLPRVSLTNFLTSLLVPVDESAVAVSLHGESFAFLTTASEQSTLWRDAVLSGLGMAYRADPTFWERTIIRSIVESATLNDGVLSMVEKVMGIDDSKDASCILLDLFKANCKVFESSCNVGIEGKCRMLNFAVRVTLCYGRVAARCSNQISPPLLEPALFQFLLSALKQTSEGLLVSPKDEASKHLVLFLCDLLACIETGLSTCKNEAENVSDSKSLSKKTSHDSSEPRQVNNSLLSELRQSAPRGSNDSVDVEAHPLCTYTTTGSQFVEQHWYFCYSCDLSGSEGVCSTCARICHRGCELAYSKFSRFFCDCGAGSDSRQESVSHGVASSEDGEESNANAQDPNLNAQQLSTGRLRKRKVCNCLKRSDRSETKQDTGIQAVRGNAPRTQEEHEVFLGSQLEEKLTSELRSLSADKTSLRGQHRKRAEDAFRATLKDSVSIFASTALFLTRELEGTHVARQSEGMWAPLSETQSAYLRMVKAADYSKEVFQDHSVVSTKILRPNSLDVSKRTDLSRNSFYPRGSVIAYSCFERIFAVAQKSNCIEFIDASEDIFSARGPSEKIASRTFRKVNVPFDINHIEFHPANSNLLLVVGKEKVLILVRVGGAGSHSWNRVEVEVGLSEYHGYNGENSLVEVSWIDEDATLLLVVTTDFVKIFDVAVDTFCPCFFARTPKHNGTSQAEHHGDKETAVEAKTSKPKIVAAAFARDSMANWKDRFLVFVLTSDAKLFVTRSKRHQATPPEFDFCFEVRDDDGQHVSLNNMLYYAEESLFLIFFSSGNVLCVPFSVRTRNEQLEGMIRGPHLFKKAFEADCLIGISPVKGHEKTFLYCEKQKVMGCSGLLVLGQGTLTTQSLSAAPSTSVLGCHSYSASPFVGESSRAGGFFLIDDGSVQRLDISFARVRSQIQQQTLLSAAIERHRKWSLSVTNDQTAVLYNSSIVPPAVGFFEKCRPVSDTIRFEGTESDTKKSVDYDRMSVVLAGGGSECIVSPTENQPFRFTAIIDNQSLVLVGARMRFGGTDRSRHRVPVEVKVFGRTVRWNARNGVKRWLDIPFSIPESIKSPHKVSFELLPRRMSREGRVKIDGLCAIDALELYAVSNIEFTERKLLHEKAKSQSQNHRNEKEDDGYNDLRFVIGNAKDLCCATKPAPSEVLSRDQMALVTVLNNVERQKFLSSPKAGALLFEVNNMWSRSSLQPEECEQTFLEYLIQPCITLCLPDLLKPRSSQPEKANELVLKVVSSGTRTMILDHIVSCYENGILPHFRNVEKCLFMMATMARALFAAGTDLPQTALETWAASYDELMPPQQHSLLLLKAYINMGRTGRLLLSSLDGVAIDAVDVFMTMSVRQNISEHQSSRCDASRVIVEMLCSFDQRLRLTTAQRLTELFDNLNSPTGELRNPFEAVLTHSLSRALIPEKEKAKATDVKTARENESICSDEAPRWAYRCDSCREVCDQEWWHCADCEDFDLCTKCLRSSSPCFTETHQEDHVLLRGTIEQDVEGLSICANDQVITSVIGKKAQEILSTVITKILEQVMAEESNSTHWRYLDAAEAISQLLGSRSPLALKPCRLTALFSSSFPSLLRNLAEGIGNDYQNAKVGNDGMLSVTPRCSDIFILMLCILLCASGSGMAAFVHKHGVPSVLLALLQKLHPKLQELAFHVNSSDSEPVKRLSNVDLMSSSAWNKTHPGLTYQVLSRRKASRDDSISDVFVSSQSFGSSNGTFLNIMIESIHLLEFSFRSASNYAILQQMKCFPRKVLCDIINFCDSCQSKHDPALMKTLASSSEKLLCVLSMDNTDELNDVLDRYLYDEQCRRLHGCISKRPQLGCTMPYESALEIALILENIRKAARRHPETWRNFVITDTSIIDVLLKIAKQTKGKLQANTLQLVSAGLSLSTEYATKVMNSASILNVEHYDADSDQDVRLPFKTRTENVGDTKYTREALGVLLKAAEKNPQVPSSSFTGDNFDLLRFLLFEVLLKSHNRQSRLAAADIITFVTARAASNAAEHRVLIATLNASLRKALGLMPYAGSLSDGVMTCLLLFVTWCQSKSFGSDSESYLSSLTTDLALLLIRNCKLLTSHPNARLYGRLSSVLEINGYYLEADPCLTCAATTWESSEVRESRLETIKAETKYTDCSIMHRLLSPHEISSVSLKVIDPRRTRRAKKIDVYYSSRSVSDAAELKAQSHPWKRLKSLDLTPSTTECVVDLIVPIQTANIRFEFSDFYDAVEVHQSSISSESDQNDAVISPGVNEAYRNARAAESLQCPRCSRAVTDRHGICRNCHENAYQCRQCRNINYENLDGFLCNECGYCKHGRFEFSVIGKPAYITEPVLNEEDRRRASEVIEKETANVHRCMEQLSRIRSAIIRSLSTGSPVDQSREKGRVPVGSRFFLGDIVPPRAEMAMLEALFDGQVSHEVEETANSTQGGVSITEDVIGDGNGSVEVHEREQSHQTGSNSASPLNRIRRADTHQNPPPVEQTFLSKTTSALGTIYGKECRAIYSGMSRGVRILTMTRSELVRYANSIDENRLKHANDMFQASEEDQLSNKDMLRSEDGSSQRSQPCCYNCTQSFVANSVKLLQTILDDRAQNRPLPFSSQLVKHVLQVCSQCERHDVRLDIHHLITSLVRDNTPATKLVCEELARKIVFCIESWETVDPHTVARFDIAILESISSLDDSCWEERLRLVMTILFKASRQALTCSSVAESIILPCLHAALRILREDVGLCNYTNDQSGSASVLDIGLSSDEPVLDMQVSQDSNNTLDSNRIPSSIASQSDQRFIVRESLVQSSTIQGRNQQRIIGDNRAVSSHVASDSNQDENISPSQGGELQTSETQDENRDRLSHSTQDKSDESTDTAISTSNEGEPPMGEDGLHMSTRSTGYPEFTMPISEVRRVLEDVHDRRLATADITDWLTGNSSQSIWTARLMREKGSIEARDQGVTLGTGDERNLLKSCLRVWKAVVDAQVGSQFSFKALSLEENNWLVRLMLFTPCTAVRKECCTLLELLCNDEETLRLQLLDVLTGNALNLGAMVEDMSQEYFDLLENMLVPETHRVYLISKGFLPRLTGLIRSMAERLVVSEAKSDTSMRLVSFMEGYSLKRLISVFGLFIEVISSQQTALREKLFGRNDNGIVSSLQRAYLCLRKLISMRTTLTEECGSRLCDILLSKKFLFFGSSISSVVSACVDELKAAKARNDAQGIAILLDELCLMLCPERKEPTCMLSLNKAPTQEEFIRGNMARNPYVSSSFDGPLMRDVKNKICRDLDLPGLLEDDFAMELLVAGNLIKLDLPIMGVYEHIWRGSAAAAMASSIQPGQLPRTIGLRRASQAANGGGFGGSSRTTANRAGILSFRRAVQDRNSGDVSLRSEELSEPPMVVIYRLSGLDGEATEPIVESLPSESKLDHDTEAQFRDTVILGKVGGLDLLFELLSVVESWGDDAETAVRAPALRLLLASCEVAENKATLARSPNAVNTLLDCAASAFEHAQGSPAAVKSAESLLIAAEQILAQQRRDLEACTTHHQDAMHIEWNSPTELISRVRVFLGRLSLATSLTAENSILHLLPFLVQGNADAIDQVLRHMQFDWDAIDSSDVEQKKARQLGTVLLAIPTDLRGNEFIAHTVLSGLGERAVSYIVERFPIPRNENRTQWQQSLEGRGPPLILRLITGMSLFFGSSQGRLQSNDVLRDCFHKQDKTIAVLCQVEMAVSENSVGSSAEELLEALSRDTLLKIAIDKERESIKSARREAARLSRMTILKETGLDFSGLQKDNQEQGKTRKKRDETTSETKTSLLKLMEELPDESGPSCVVCGDGFQCRPEEALALYVHCRKVSLDLSSTSDEDSRVPGTNERRTETFSMEPRLEWDVWANGSSRSGSAAISKGSSSSCFTAVTHMNAIHLTCHKEAARIDRNSRRDEWDGASLRNSQTRCNNMFPVRPPASMKLETDGELLCNIKTAKVSYCTAVEGYFKRLASLGRVSIPQSKAVLYDLGRSLLRFADGRSTVFSEYSHGGERIRMQASFPIWFS</sequence>
<dbReference type="InterPro" id="IPR025704">
    <property type="entry name" value="E3_Ub_ligase_UBR4_C"/>
</dbReference>
<feature type="region of interest" description="Disordered" evidence="7">
    <location>
        <begin position="399"/>
        <end position="421"/>
    </location>
</feature>
<dbReference type="STRING" id="448386.A0A2V3J2M0"/>
<dbReference type="OrthoDB" id="30336at2759"/>
<dbReference type="PROSITE" id="PS52043">
    <property type="entry name" value="UBR4_E3"/>
    <property type="match status" value="1"/>
</dbReference>
<feature type="compositionally biased region" description="Low complexity" evidence="7">
    <location>
        <begin position="316"/>
        <end position="325"/>
    </location>
</feature>
<evidence type="ECO:0000256" key="6">
    <source>
        <dbReference type="PROSITE-ProRule" id="PRU01388"/>
    </source>
</evidence>
<feature type="region of interest" description="Disordered" evidence="7">
    <location>
        <begin position="290"/>
        <end position="325"/>
    </location>
</feature>
<evidence type="ECO:0000259" key="8">
    <source>
        <dbReference type="PROSITE" id="PS50135"/>
    </source>
</evidence>
<dbReference type="PANTHER" id="PTHR21725:SF1">
    <property type="entry name" value="E3 UBIQUITIN-PROTEIN LIGASE UBR4"/>
    <property type="match status" value="1"/>
</dbReference>
<feature type="compositionally biased region" description="Polar residues" evidence="7">
    <location>
        <begin position="3898"/>
        <end position="3924"/>
    </location>
</feature>
<evidence type="ECO:0000313" key="10">
    <source>
        <dbReference type="Proteomes" id="UP000247409"/>
    </source>
</evidence>
<keyword evidence="4" id="KW-0862">Zinc</keyword>
<comment type="caution">
    <text evidence="9">The sequence shown here is derived from an EMBL/GenBank/DDBJ whole genome shotgun (WGS) entry which is preliminary data.</text>
</comment>
<feature type="compositionally biased region" description="Basic and acidic residues" evidence="7">
    <location>
        <begin position="4855"/>
        <end position="4871"/>
    </location>
</feature>
<dbReference type="GO" id="GO:0008270">
    <property type="term" value="F:zinc ion binding"/>
    <property type="evidence" value="ECO:0007669"/>
    <property type="project" value="UniProtKB-KW"/>
</dbReference>
<keyword evidence="3 5" id="KW-0863">Zinc-finger</keyword>
<feature type="region of interest" description="Disordered" evidence="7">
    <location>
        <begin position="1421"/>
        <end position="1449"/>
    </location>
</feature>
<gene>
    <name evidence="9" type="ORF">BWQ96_01548</name>
</gene>
<feature type="compositionally biased region" description="Basic and acidic residues" evidence="7">
    <location>
        <begin position="3927"/>
        <end position="3943"/>
    </location>
</feature>
<feature type="compositionally biased region" description="Polar residues" evidence="7">
    <location>
        <begin position="291"/>
        <end position="315"/>
    </location>
</feature>
<feature type="compositionally biased region" description="Polar residues" evidence="7">
    <location>
        <begin position="1436"/>
        <end position="1449"/>
    </location>
</feature>
<accession>A0A2V3J2M0</accession>
<dbReference type="PROSITE" id="PS50135">
    <property type="entry name" value="ZF_ZZ_2"/>
    <property type="match status" value="1"/>
</dbReference>
<evidence type="ECO:0000256" key="7">
    <source>
        <dbReference type="SAM" id="MobiDB-lite"/>
    </source>
</evidence>
<dbReference type="SUPFAM" id="SSF57850">
    <property type="entry name" value="RING/U-box"/>
    <property type="match status" value="1"/>
</dbReference>
<dbReference type="CDD" id="cd02249">
    <property type="entry name" value="ZZ"/>
    <property type="match status" value="1"/>
</dbReference>
<feature type="domain" description="ZZ-type" evidence="8">
    <location>
        <begin position="2536"/>
        <end position="2593"/>
    </location>
</feature>
<comment type="similarity">
    <text evidence="1 6">Belongs to the UBR4 family.</text>
</comment>
<evidence type="ECO:0000256" key="1">
    <source>
        <dbReference type="ARBA" id="ARBA00009970"/>
    </source>
</evidence>
<evidence type="ECO:0000313" key="9">
    <source>
        <dbReference type="EMBL" id="PXF48696.1"/>
    </source>
</evidence>
<reference evidence="9 10" key="1">
    <citation type="journal article" date="2018" name="Mol. Biol. Evol.">
        <title>Analysis of the draft genome of the red seaweed Gracilariopsis chorda provides insights into genome size evolution in Rhodophyta.</title>
        <authorList>
            <person name="Lee J."/>
            <person name="Yang E.C."/>
            <person name="Graf L."/>
            <person name="Yang J.H."/>
            <person name="Qiu H."/>
            <person name="Zel Zion U."/>
            <person name="Chan C.X."/>
            <person name="Stephens T.G."/>
            <person name="Weber A.P.M."/>
            <person name="Boo G.H."/>
            <person name="Boo S.M."/>
            <person name="Kim K.M."/>
            <person name="Shin Y."/>
            <person name="Jung M."/>
            <person name="Lee S.J."/>
            <person name="Yim H.S."/>
            <person name="Lee J.H."/>
            <person name="Bhattacharya D."/>
            <person name="Yoon H.S."/>
        </authorList>
    </citation>
    <scope>NUCLEOTIDE SEQUENCE [LARGE SCALE GENOMIC DNA]</scope>
    <source>
        <strain evidence="9 10">SKKU-2015</strain>
        <tissue evidence="9">Whole body</tissue>
    </source>
</reference>
<proteinExistence type="inferred from homology"/>
<evidence type="ECO:0000256" key="5">
    <source>
        <dbReference type="PROSITE-ProRule" id="PRU00228"/>
    </source>
</evidence>
<dbReference type="SMART" id="SM00396">
    <property type="entry name" value="ZnF_UBR1"/>
    <property type="match status" value="1"/>
</dbReference>
<dbReference type="InterPro" id="IPR045189">
    <property type="entry name" value="UBR4-like"/>
</dbReference>